<dbReference type="GO" id="GO:0003677">
    <property type="term" value="F:DNA binding"/>
    <property type="evidence" value="ECO:0007669"/>
    <property type="project" value="UniProtKB-KW"/>
</dbReference>
<evidence type="ECO:0000256" key="4">
    <source>
        <dbReference type="ARBA" id="ARBA00022723"/>
    </source>
</evidence>
<organism evidence="11 12">
    <name type="scientific">Acidianus manzaensis</name>
    <dbReference type="NCBI Taxonomy" id="282676"/>
    <lineage>
        <taxon>Archaea</taxon>
        <taxon>Thermoproteota</taxon>
        <taxon>Thermoprotei</taxon>
        <taxon>Sulfolobales</taxon>
        <taxon>Sulfolobaceae</taxon>
        <taxon>Acidianus</taxon>
    </lineage>
</organism>
<keyword evidence="7" id="KW-0233">DNA recombination</keyword>
<comment type="similarity">
    <text evidence="2">In the N-terminal section; belongs to the transposase 2 family.</text>
</comment>
<evidence type="ECO:0000256" key="1">
    <source>
        <dbReference type="ARBA" id="ARBA00008761"/>
    </source>
</evidence>
<dbReference type="NCBIfam" id="NF040570">
    <property type="entry name" value="guided_TnpB"/>
    <property type="match status" value="1"/>
</dbReference>
<dbReference type="EMBL" id="CP020477">
    <property type="protein sequence ID" value="ARM75246.1"/>
    <property type="molecule type" value="Genomic_DNA"/>
</dbReference>
<dbReference type="Pfam" id="PF12323">
    <property type="entry name" value="HTH_OrfB_IS605"/>
    <property type="match status" value="1"/>
</dbReference>
<evidence type="ECO:0000259" key="8">
    <source>
        <dbReference type="Pfam" id="PF01385"/>
    </source>
</evidence>
<name>A0A1W6JY92_9CREN</name>
<dbReference type="OrthoDB" id="33968at2157"/>
<dbReference type="RefSeq" id="WP_148691007.1">
    <property type="nucleotide sequence ID" value="NZ_CP020477.1"/>
</dbReference>
<feature type="domain" description="Transposase putative helix-turn-helix" evidence="10">
    <location>
        <begin position="13"/>
        <end position="57"/>
    </location>
</feature>
<evidence type="ECO:0000256" key="2">
    <source>
        <dbReference type="ARBA" id="ARBA00011044"/>
    </source>
</evidence>
<keyword evidence="4" id="KW-0479">Metal-binding</keyword>
<feature type="domain" description="Cas12f1-like TNB" evidence="9">
    <location>
        <begin position="295"/>
        <end position="360"/>
    </location>
</feature>
<evidence type="ECO:0000259" key="9">
    <source>
        <dbReference type="Pfam" id="PF07282"/>
    </source>
</evidence>
<dbReference type="STRING" id="282676.B6F84_03835"/>
<evidence type="ECO:0000313" key="11">
    <source>
        <dbReference type="EMBL" id="ARM75246.1"/>
    </source>
</evidence>
<dbReference type="Pfam" id="PF01385">
    <property type="entry name" value="OrfB_IS605"/>
    <property type="match status" value="1"/>
</dbReference>
<dbReference type="PANTHER" id="PTHR30405">
    <property type="entry name" value="TRANSPOSASE"/>
    <property type="match status" value="1"/>
</dbReference>
<protein>
    <submittedName>
        <fullName evidence="11">Transposase</fullName>
    </submittedName>
</protein>
<feature type="domain" description="Probable transposase IS891/IS1136/IS1341" evidence="8">
    <location>
        <begin position="168"/>
        <end position="279"/>
    </location>
</feature>
<keyword evidence="5" id="KW-0862">Zinc</keyword>
<dbReference type="NCBIfam" id="TIGR01766">
    <property type="entry name" value="IS200/IS605 family accessory protein TnpB-like domain"/>
    <property type="match status" value="1"/>
</dbReference>
<dbReference type="GO" id="GO:0032196">
    <property type="term" value="P:transposition"/>
    <property type="evidence" value="ECO:0007669"/>
    <property type="project" value="UniProtKB-KW"/>
</dbReference>
<gene>
    <name evidence="11" type="ORF">B6F84_03835</name>
</gene>
<dbReference type="InterPro" id="IPR010095">
    <property type="entry name" value="Cas12f1-like_TNB"/>
</dbReference>
<evidence type="ECO:0000313" key="12">
    <source>
        <dbReference type="Proteomes" id="UP000193404"/>
    </source>
</evidence>
<dbReference type="KEGG" id="aman:B6F84_03835"/>
<dbReference type="Proteomes" id="UP000193404">
    <property type="component" value="Chromosome"/>
</dbReference>
<dbReference type="InterPro" id="IPR021027">
    <property type="entry name" value="Transposase_put_HTH"/>
</dbReference>
<evidence type="ECO:0000256" key="3">
    <source>
        <dbReference type="ARBA" id="ARBA00022578"/>
    </source>
</evidence>
<dbReference type="AlphaFoldDB" id="A0A1W6JY92"/>
<evidence type="ECO:0000256" key="7">
    <source>
        <dbReference type="ARBA" id="ARBA00023172"/>
    </source>
</evidence>
<dbReference type="GO" id="GO:0046872">
    <property type="term" value="F:metal ion binding"/>
    <property type="evidence" value="ECO:0007669"/>
    <property type="project" value="UniProtKB-KW"/>
</dbReference>
<dbReference type="InterPro" id="IPR051399">
    <property type="entry name" value="RNA-guided_DNA_endo/Transpos"/>
</dbReference>
<keyword evidence="3" id="KW-0815">Transposition</keyword>
<proteinExistence type="inferred from homology"/>
<dbReference type="PANTHER" id="PTHR30405:SF11">
    <property type="entry name" value="RNA-GUIDED DNA ENDONUCLEASE RV2885C-RELATED"/>
    <property type="match status" value="1"/>
</dbReference>
<dbReference type="Pfam" id="PF07282">
    <property type="entry name" value="Cas12f1-like_TNB"/>
    <property type="match status" value="1"/>
</dbReference>
<evidence type="ECO:0000256" key="6">
    <source>
        <dbReference type="ARBA" id="ARBA00023125"/>
    </source>
</evidence>
<dbReference type="GO" id="GO:0006310">
    <property type="term" value="P:DNA recombination"/>
    <property type="evidence" value="ECO:0007669"/>
    <property type="project" value="UniProtKB-KW"/>
</dbReference>
<evidence type="ECO:0000256" key="5">
    <source>
        <dbReference type="ARBA" id="ARBA00022833"/>
    </source>
</evidence>
<dbReference type="GeneID" id="41590021"/>
<keyword evidence="12" id="KW-1185">Reference proteome</keyword>
<keyword evidence="6" id="KW-0238">DNA-binding</keyword>
<reference evidence="11 12" key="1">
    <citation type="submission" date="2017-03" db="EMBL/GenBank/DDBJ databases">
        <title>Sulfur activation and transportation mechanism of thermophilic Archaea Acidianus manzaensis YN-25.</title>
        <authorList>
            <person name="Ma Y."/>
            <person name="Yang Y."/>
            <person name="Xia J."/>
        </authorList>
    </citation>
    <scope>NUCLEOTIDE SEQUENCE [LARGE SCALE GENOMIC DNA]</scope>
    <source>
        <strain evidence="11 12">YN-25</strain>
    </source>
</reference>
<sequence>MFKTKEKNKNTITLSYKYRIYSTLEVEQKLAKTMETEVKVYNSLLDYITEKKKQGIKVTQLDTQKLLKNMKEKHEVYSKALQMINNILWYNINSLSKLKKNGKKVGKLRHKKIFKIIWYNQSGFKLTGDTLYLSKIGEIKVLLHRPIRGEIKGVIIKRSKTDKWYAIFQVEQEKQPLEKTGKVVGVDLGVEKFVTTSDGVVIENSKLLDKREERIRLLQRRLSRRKRGSRNREKARLKLAKAYERLENTLADYIHKVTTWLVKNYDVIVVEELNTQRMVLDSFGRLRKHILYSKFSSFLHQLFYKAVRAGRKVVEVDPEYTSQTCSRCGYKVKLSLSDRVFHCPNCDLVIDRDYNASLNVLRDGVGTAFLPVEGEPLLYVTFHEVLYSKFPLRSRKSSSRGGDASS</sequence>
<accession>A0A1W6JY92</accession>
<comment type="similarity">
    <text evidence="1">In the C-terminal section; belongs to the transposase 35 family.</text>
</comment>
<dbReference type="InterPro" id="IPR001959">
    <property type="entry name" value="Transposase"/>
</dbReference>
<evidence type="ECO:0000259" key="10">
    <source>
        <dbReference type="Pfam" id="PF12323"/>
    </source>
</evidence>